<organism evidence="3 4">
    <name type="scientific">Coemansia guatemalensis</name>
    <dbReference type="NCBI Taxonomy" id="2761395"/>
    <lineage>
        <taxon>Eukaryota</taxon>
        <taxon>Fungi</taxon>
        <taxon>Fungi incertae sedis</taxon>
        <taxon>Zoopagomycota</taxon>
        <taxon>Kickxellomycotina</taxon>
        <taxon>Kickxellomycetes</taxon>
        <taxon>Kickxellales</taxon>
        <taxon>Kickxellaceae</taxon>
        <taxon>Coemansia</taxon>
    </lineage>
</organism>
<comment type="caution">
    <text evidence="3">The sequence shown here is derived from an EMBL/GenBank/DDBJ whole genome shotgun (WGS) entry which is preliminary data.</text>
</comment>
<feature type="signal peptide" evidence="2">
    <location>
        <begin position="1"/>
        <end position="22"/>
    </location>
</feature>
<evidence type="ECO:0000313" key="3">
    <source>
        <dbReference type="EMBL" id="KAJ2807085.1"/>
    </source>
</evidence>
<dbReference type="PANTHER" id="PTHR36182:SF1">
    <property type="entry name" value="PROTEIN, PUTATIVE (AFU_ORTHOLOGUE AFUA_6G10930)-RELATED"/>
    <property type="match status" value="1"/>
</dbReference>
<accession>A0A9W8LT91</accession>
<feature type="chain" id="PRO_5040873947" description="Chitin-binding type-4 domain-containing protein" evidence="2">
    <location>
        <begin position="23"/>
        <end position="411"/>
    </location>
</feature>
<evidence type="ECO:0000256" key="1">
    <source>
        <dbReference type="SAM" id="MobiDB-lite"/>
    </source>
</evidence>
<feature type="region of interest" description="Disordered" evidence="1">
    <location>
        <begin position="232"/>
        <end position="294"/>
    </location>
</feature>
<name>A0A9W8LT91_9FUNG</name>
<dbReference type="PANTHER" id="PTHR36182">
    <property type="entry name" value="PROTEIN, PUTATIVE (AFU_ORTHOLOGUE AFUA_6G10930)-RELATED"/>
    <property type="match status" value="1"/>
</dbReference>
<keyword evidence="4" id="KW-1185">Reference proteome</keyword>
<dbReference type="OrthoDB" id="2342176at2759"/>
<sequence length="411" mass="41762">MKSFAAASIIAYSAVLARLAAGHTSFVTPCPRYSPVGENCPALPAGESLDTGDKGINAPISSVQLGGTMPLCRHTTPWPTPAASWTAGEEITVKFNPSSAIHSGGHCQFSISYDNGKTFAVIHEELRYCFLGSKPSGLTNTPTIKEYTFKLPKDLPNSDKAVFAWTWVNASGNREFYMNCADVEIKGGSSSSYSGKEVTIANYPNYPTIPEFNGDYETGIKYYENAKNITVSPSGSSDSGSEGNSADYAASSGGSDETSAAASDDASAAPSGDASAAPSDSASAPASDSASGAASDNASAAYSAAPAASSAPDSSTQQAYDASTTASSAAATEASNASPNAHAAEGTEESSTAAAEASGSSCTDGLMRCSGDSYQICVSGKWSDNYSCGVGTVCRGTEGHIFCDFVGSSAA</sequence>
<proteinExistence type="predicted"/>
<protein>
    <recommendedName>
        <fullName evidence="5">Chitin-binding type-4 domain-containing protein</fullName>
    </recommendedName>
</protein>
<dbReference type="Proteomes" id="UP001140094">
    <property type="component" value="Unassembled WGS sequence"/>
</dbReference>
<keyword evidence="2" id="KW-0732">Signal</keyword>
<feature type="region of interest" description="Disordered" evidence="1">
    <location>
        <begin position="307"/>
        <end position="356"/>
    </location>
</feature>
<evidence type="ECO:0000313" key="4">
    <source>
        <dbReference type="Proteomes" id="UP001140094"/>
    </source>
</evidence>
<dbReference type="EMBL" id="JANBUO010000138">
    <property type="protein sequence ID" value="KAJ2807085.1"/>
    <property type="molecule type" value="Genomic_DNA"/>
</dbReference>
<evidence type="ECO:0008006" key="5">
    <source>
        <dbReference type="Google" id="ProtNLM"/>
    </source>
</evidence>
<reference evidence="3" key="1">
    <citation type="submission" date="2022-07" db="EMBL/GenBank/DDBJ databases">
        <title>Phylogenomic reconstructions and comparative analyses of Kickxellomycotina fungi.</title>
        <authorList>
            <person name="Reynolds N.K."/>
            <person name="Stajich J.E."/>
            <person name="Barry K."/>
            <person name="Grigoriev I.V."/>
            <person name="Crous P."/>
            <person name="Smith M.E."/>
        </authorList>
    </citation>
    <scope>NUCLEOTIDE SEQUENCE</scope>
    <source>
        <strain evidence="3">NRRL 1565</strain>
    </source>
</reference>
<dbReference type="AlphaFoldDB" id="A0A9W8LT91"/>
<gene>
    <name evidence="3" type="ORF">H4R20_001427</name>
</gene>
<dbReference type="Gene3D" id="2.70.50.70">
    <property type="match status" value="1"/>
</dbReference>
<evidence type="ECO:0000256" key="2">
    <source>
        <dbReference type="SAM" id="SignalP"/>
    </source>
</evidence>